<reference evidence="1 2" key="1">
    <citation type="submission" date="2015-04" db="EMBL/GenBank/DDBJ databases">
        <authorList>
            <person name="Syromyatnikov M.Y."/>
            <person name="Popov V.N."/>
        </authorList>
    </citation>
    <scope>NUCLEOTIDE SEQUENCE [LARGE SCALE GENOMIC DNA]</scope>
</reference>
<name>A0A1J1HSV7_9DIPT</name>
<keyword evidence="2" id="KW-1185">Reference proteome</keyword>
<evidence type="ECO:0000313" key="1">
    <source>
        <dbReference type="EMBL" id="CRK91085.1"/>
    </source>
</evidence>
<sequence length="67" mass="8088">MFIERISAHLFHSLFFHTQTSILSIEPLATYNVTKTQRALQKQLQHNQRKQVPHDRNLYWSHLVFIE</sequence>
<dbReference type="AlphaFoldDB" id="A0A1J1HSV7"/>
<evidence type="ECO:0000313" key="2">
    <source>
        <dbReference type="Proteomes" id="UP000183832"/>
    </source>
</evidence>
<organism evidence="1 2">
    <name type="scientific">Clunio marinus</name>
    <dbReference type="NCBI Taxonomy" id="568069"/>
    <lineage>
        <taxon>Eukaryota</taxon>
        <taxon>Metazoa</taxon>
        <taxon>Ecdysozoa</taxon>
        <taxon>Arthropoda</taxon>
        <taxon>Hexapoda</taxon>
        <taxon>Insecta</taxon>
        <taxon>Pterygota</taxon>
        <taxon>Neoptera</taxon>
        <taxon>Endopterygota</taxon>
        <taxon>Diptera</taxon>
        <taxon>Nematocera</taxon>
        <taxon>Chironomoidea</taxon>
        <taxon>Chironomidae</taxon>
        <taxon>Clunio</taxon>
    </lineage>
</organism>
<accession>A0A1J1HSV7</accession>
<gene>
    <name evidence="1" type="ORF">CLUMA_CG004773</name>
</gene>
<protein>
    <submittedName>
        <fullName evidence="1">CLUMA_CG004773, isoform A</fullName>
    </submittedName>
</protein>
<proteinExistence type="predicted"/>
<dbReference type="EMBL" id="CVRI01000020">
    <property type="protein sequence ID" value="CRK91085.1"/>
    <property type="molecule type" value="Genomic_DNA"/>
</dbReference>
<dbReference type="Proteomes" id="UP000183832">
    <property type="component" value="Unassembled WGS sequence"/>
</dbReference>